<comment type="caution">
    <text evidence="2">The sequence shown here is derived from an EMBL/GenBank/DDBJ whole genome shotgun (WGS) entry which is preliminary data.</text>
</comment>
<dbReference type="EMBL" id="BONW01000028">
    <property type="protein sequence ID" value="GIG90420.1"/>
    <property type="molecule type" value="Genomic_DNA"/>
</dbReference>
<feature type="compositionally biased region" description="Basic residues" evidence="1">
    <location>
        <begin position="45"/>
        <end position="58"/>
    </location>
</feature>
<reference evidence="2 3" key="1">
    <citation type="submission" date="2021-01" db="EMBL/GenBank/DDBJ databases">
        <title>Whole genome shotgun sequence of Plantactinospora endophytica NBRC 110450.</title>
        <authorList>
            <person name="Komaki H."/>
            <person name="Tamura T."/>
        </authorList>
    </citation>
    <scope>NUCLEOTIDE SEQUENCE [LARGE SCALE GENOMIC DNA]</scope>
    <source>
        <strain evidence="2 3">NBRC 110450</strain>
    </source>
</reference>
<proteinExistence type="predicted"/>
<evidence type="ECO:0000313" key="3">
    <source>
        <dbReference type="Proteomes" id="UP000646749"/>
    </source>
</evidence>
<sequence>MATFRLCEPSRSVGVTVWRRRTRRRWAYRRAKIAASVCLSGNRPGGRHRFRRRQRRRLSAGSVNRRPNRTVVRGTRAELLELRSGPGKWTDPAAVKWSAGSPDRPAFLTPVCETTRRRGPDADR</sequence>
<dbReference type="Proteomes" id="UP000646749">
    <property type="component" value="Unassembled WGS sequence"/>
</dbReference>
<name>A0ABQ4E6S3_9ACTN</name>
<keyword evidence="3" id="KW-1185">Reference proteome</keyword>
<organism evidence="2 3">
    <name type="scientific">Plantactinospora endophytica</name>
    <dbReference type="NCBI Taxonomy" id="673535"/>
    <lineage>
        <taxon>Bacteria</taxon>
        <taxon>Bacillati</taxon>
        <taxon>Actinomycetota</taxon>
        <taxon>Actinomycetes</taxon>
        <taxon>Micromonosporales</taxon>
        <taxon>Micromonosporaceae</taxon>
        <taxon>Plantactinospora</taxon>
    </lineage>
</organism>
<gene>
    <name evidence="2" type="ORF">Pen02_53560</name>
</gene>
<feature type="region of interest" description="Disordered" evidence="1">
    <location>
        <begin position="40"/>
        <end position="69"/>
    </location>
</feature>
<feature type="region of interest" description="Disordered" evidence="1">
    <location>
        <begin position="91"/>
        <end position="124"/>
    </location>
</feature>
<feature type="compositionally biased region" description="Basic and acidic residues" evidence="1">
    <location>
        <begin position="114"/>
        <end position="124"/>
    </location>
</feature>
<accession>A0ABQ4E6S3</accession>
<protein>
    <submittedName>
        <fullName evidence="2">Uncharacterized protein</fullName>
    </submittedName>
</protein>
<evidence type="ECO:0000313" key="2">
    <source>
        <dbReference type="EMBL" id="GIG90420.1"/>
    </source>
</evidence>
<evidence type="ECO:0000256" key="1">
    <source>
        <dbReference type="SAM" id="MobiDB-lite"/>
    </source>
</evidence>